<feature type="domain" description="HTH lysR-type" evidence="5">
    <location>
        <begin position="5"/>
        <end position="62"/>
    </location>
</feature>
<evidence type="ECO:0000313" key="7">
    <source>
        <dbReference type="Proteomes" id="UP000646523"/>
    </source>
</evidence>
<organism evidence="6 7">
    <name type="scientific">Nonomuraea cavernae</name>
    <dbReference type="NCBI Taxonomy" id="2045107"/>
    <lineage>
        <taxon>Bacteria</taxon>
        <taxon>Bacillati</taxon>
        <taxon>Actinomycetota</taxon>
        <taxon>Actinomycetes</taxon>
        <taxon>Streptosporangiales</taxon>
        <taxon>Streptosporangiaceae</taxon>
        <taxon>Nonomuraea</taxon>
    </lineage>
</organism>
<dbReference type="SUPFAM" id="SSF53850">
    <property type="entry name" value="Periplasmic binding protein-like II"/>
    <property type="match status" value="1"/>
</dbReference>
<dbReference type="PANTHER" id="PTHR30579:SF7">
    <property type="entry name" value="HTH-TYPE TRANSCRIPTIONAL REGULATOR LRHA-RELATED"/>
    <property type="match status" value="1"/>
</dbReference>
<name>A0A917YXK1_9ACTN</name>
<evidence type="ECO:0000256" key="4">
    <source>
        <dbReference type="ARBA" id="ARBA00023163"/>
    </source>
</evidence>
<comment type="similarity">
    <text evidence="1">Belongs to the LysR transcriptional regulatory family.</text>
</comment>
<dbReference type="Gene3D" id="3.40.190.10">
    <property type="entry name" value="Periplasmic binding protein-like II"/>
    <property type="match status" value="2"/>
</dbReference>
<dbReference type="InterPro" id="IPR005119">
    <property type="entry name" value="LysR_subst-bd"/>
</dbReference>
<dbReference type="FunFam" id="1.10.10.10:FF:000001">
    <property type="entry name" value="LysR family transcriptional regulator"/>
    <property type="match status" value="1"/>
</dbReference>
<dbReference type="InterPro" id="IPR036390">
    <property type="entry name" value="WH_DNA-bd_sf"/>
</dbReference>
<dbReference type="PANTHER" id="PTHR30579">
    <property type="entry name" value="TRANSCRIPTIONAL REGULATOR"/>
    <property type="match status" value="1"/>
</dbReference>
<proteinExistence type="inferred from homology"/>
<evidence type="ECO:0000256" key="3">
    <source>
        <dbReference type="ARBA" id="ARBA00023125"/>
    </source>
</evidence>
<keyword evidence="2" id="KW-0805">Transcription regulation</keyword>
<gene>
    <name evidence="6" type="ORF">GCM10012289_29190</name>
</gene>
<evidence type="ECO:0000256" key="1">
    <source>
        <dbReference type="ARBA" id="ARBA00009437"/>
    </source>
</evidence>
<dbReference type="Pfam" id="PF03466">
    <property type="entry name" value="LysR_substrate"/>
    <property type="match status" value="1"/>
</dbReference>
<reference evidence="6" key="1">
    <citation type="journal article" date="2014" name="Int. J. Syst. Evol. Microbiol.">
        <title>Complete genome sequence of Corynebacterium casei LMG S-19264T (=DSM 44701T), isolated from a smear-ripened cheese.</title>
        <authorList>
            <consortium name="US DOE Joint Genome Institute (JGI-PGF)"/>
            <person name="Walter F."/>
            <person name="Albersmeier A."/>
            <person name="Kalinowski J."/>
            <person name="Ruckert C."/>
        </authorList>
    </citation>
    <scope>NUCLEOTIDE SEQUENCE</scope>
    <source>
        <strain evidence="6">CGMCC 4.7368</strain>
    </source>
</reference>
<dbReference type="Pfam" id="PF00126">
    <property type="entry name" value="HTH_1"/>
    <property type="match status" value="1"/>
</dbReference>
<comment type="caution">
    <text evidence="6">The sequence shown here is derived from an EMBL/GenBank/DDBJ whole genome shotgun (WGS) entry which is preliminary data.</text>
</comment>
<evidence type="ECO:0000313" key="6">
    <source>
        <dbReference type="EMBL" id="GGO69046.1"/>
    </source>
</evidence>
<evidence type="ECO:0000259" key="5">
    <source>
        <dbReference type="PROSITE" id="PS50931"/>
    </source>
</evidence>
<dbReference type="PRINTS" id="PR00039">
    <property type="entry name" value="HTHLYSR"/>
</dbReference>
<reference evidence="6" key="2">
    <citation type="submission" date="2020-09" db="EMBL/GenBank/DDBJ databases">
        <authorList>
            <person name="Sun Q."/>
            <person name="Zhou Y."/>
        </authorList>
    </citation>
    <scope>NUCLEOTIDE SEQUENCE</scope>
    <source>
        <strain evidence="6">CGMCC 4.7368</strain>
    </source>
</reference>
<dbReference type="Gene3D" id="1.10.10.10">
    <property type="entry name" value="Winged helix-like DNA-binding domain superfamily/Winged helix DNA-binding domain"/>
    <property type="match status" value="1"/>
</dbReference>
<dbReference type="GO" id="GO:0003700">
    <property type="term" value="F:DNA-binding transcription factor activity"/>
    <property type="evidence" value="ECO:0007669"/>
    <property type="project" value="InterPro"/>
</dbReference>
<evidence type="ECO:0000256" key="2">
    <source>
        <dbReference type="ARBA" id="ARBA00023015"/>
    </source>
</evidence>
<accession>A0A917YXK1</accession>
<dbReference type="RefSeq" id="WP_189124624.1">
    <property type="nucleotide sequence ID" value="NZ_BMNH01000007.1"/>
</dbReference>
<dbReference type="SUPFAM" id="SSF46785">
    <property type="entry name" value="Winged helix' DNA-binding domain"/>
    <property type="match status" value="1"/>
</dbReference>
<dbReference type="PROSITE" id="PS50931">
    <property type="entry name" value="HTH_LYSR"/>
    <property type="match status" value="1"/>
</dbReference>
<keyword evidence="7" id="KW-1185">Reference proteome</keyword>
<dbReference type="InterPro" id="IPR036388">
    <property type="entry name" value="WH-like_DNA-bd_sf"/>
</dbReference>
<keyword evidence="3" id="KW-0238">DNA-binding</keyword>
<dbReference type="GO" id="GO:0003677">
    <property type="term" value="F:DNA binding"/>
    <property type="evidence" value="ECO:0007669"/>
    <property type="project" value="UniProtKB-KW"/>
</dbReference>
<dbReference type="AlphaFoldDB" id="A0A917YXK1"/>
<dbReference type="InterPro" id="IPR050176">
    <property type="entry name" value="LTTR"/>
</dbReference>
<keyword evidence="4" id="KW-0804">Transcription</keyword>
<dbReference type="Proteomes" id="UP000646523">
    <property type="component" value="Unassembled WGS sequence"/>
</dbReference>
<dbReference type="EMBL" id="BMNH01000007">
    <property type="protein sequence ID" value="GGO69046.1"/>
    <property type="molecule type" value="Genomic_DNA"/>
</dbReference>
<protein>
    <submittedName>
        <fullName evidence="6">Transcriptional regulator</fullName>
    </submittedName>
</protein>
<sequence length="282" mass="30172">MAKGLDVMLLRAFVTTVKAGSISRAASALKHTQPGVSQQLRRLEQAIGQPLLHRASTGVSLTRAGETLLPYAERIIALSAQALRSTNEALTGHCGIGILEDLAVARVPQLLADFARLHPEVTLEVMILSGPRMHEAMTEGRIMLALTDVGYLSQPPRWLARHPLVWVSGPGMDLHADPLPLVLFSQPCRWRSSLLQALDQAGRAWRVAFESTGLAGVQAAVRAGLGVSAFLSANVGPDLTIVSAPHLLPPLPDIEIGLVRRPGTQGDLLVDAVETALQAMMR</sequence>
<dbReference type="InterPro" id="IPR000847">
    <property type="entry name" value="LysR_HTH_N"/>
</dbReference>